<keyword evidence="1" id="KW-0472">Membrane</keyword>
<sequence>MWKKVTFAAVLVSLLGVQFASSLSCYSCNSPSSCRSPSTQSCTNATANANKDFLATYHNNVPTVNGSLTFACANLTYYFQSNYSTTSEFLGCVHPGTNVCQLTLTNANSWSRRCTTCTTDYCNPAATFSGSFFTIVGSAIALLLAKALKY</sequence>
<feature type="signal peptide" evidence="2">
    <location>
        <begin position="1"/>
        <end position="22"/>
    </location>
</feature>
<dbReference type="OrthoDB" id="7854956at2759"/>
<evidence type="ECO:0000313" key="3">
    <source>
        <dbReference type="EMBL" id="EDV32981.1"/>
    </source>
</evidence>
<feature type="transmembrane region" description="Helical" evidence="1">
    <location>
        <begin position="125"/>
        <end position="145"/>
    </location>
</feature>
<dbReference type="Proteomes" id="UP000007801">
    <property type="component" value="Unassembled WGS sequence"/>
</dbReference>
<keyword evidence="1" id="KW-0812">Transmembrane</keyword>
<dbReference type="PROSITE" id="PS51257">
    <property type="entry name" value="PROKAR_LIPOPROTEIN"/>
    <property type="match status" value="1"/>
</dbReference>
<dbReference type="InParanoid" id="B3MUR6"/>
<keyword evidence="2" id="KW-0732">Signal</keyword>
<evidence type="ECO:0000313" key="4">
    <source>
        <dbReference type="Proteomes" id="UP000007801"/>
    </source>
</evidence>
<keyword evidence="1" id="KW-1133">Transmembrane helix</keyword>
<dbReference type="HOGENOM" id="CLU_1715183_0_0_1"/>
<gene>
    <name evidence="3" type="primary">Dana\GF22697</name>
    <name evidence="3" type="synonym">dana_GLEANR_673</name>
    <name evidence="3" type="ORF">GF22697</name>
</gene>
<dbReference type="AlphaFoldDB" id="B3MUR6"/>
<protein>
    <recommendedName>
        <fullName evidence="5">UPAR/Ly6 domain-containing protein</fullName>
    </recommendedName>
</protein>
<keyword evidence="4" id="KW-1185">Reference proteome</keyword>
<evidence type="ECO:0000256" key="1">
    <source>
        <dbReference type="SAM" id="Phobius"/>
    </source>
</evidence>
<name>B3MUR6_DROAN</name>
<organism evidence="3 4">
    <name type="scientific">Drosophila ananassae</name>
    <name type="common">Fruit fly</name>
    <dbReference type="NCBI Taxonomy" id="7217"/>
    <lineage>
        <taxon>Eukaryota</taxon>
        <taxon>Metazoa</taxon>
        <taxon>Ecdysozoa</taxon>
        <taxon>Arthropoda</taxon>
        <taxon>Hexapoda</taxon>
        <taxon>Insecta</taxon>
        <taxon>Pterygota</taxon>
        <taxon>Neoptera</taxon>
        <taxon>Endopterygota</taxon>
        <taxon>Diptera</taxon>
        <taxon>Brachycera</taxon>
        <taxon>Muscomorpha</taxon>
        <taxon>Ephydroidea</taxon>
        <taxon>Drosophilidae</taxon>
        <taxon>Drosophila</taxon>
        <taxon>Sophophora</taxon>
    </lineage>
</organism>
<evidence type="ECO:0000256" key="2">
    <source>
        <dbReference type="SAM" id="SignalP"/>
    </source>
</evidence>
<accession>B3MUR6</accession>
<feature type="chain" id="PRO_5002793936" description="UPAR/Ly6 domain-containing protein" evidence="2">
    <location>
        <begin position="23"/>
        <end position="150"/>
    </location>
</feature>
<dbReference type="GeneID" id="6505351"/>
<dbReference type="KEGG" id="dan:6505351"/>
<dbReference type="EMBL" id="CH902624">
    <property type="protein sequence ID" value="EDV32981.1"/>
    <property type="molecule type" value="Genomic_DNA"/>
</dbReference>
<dbReference type="PhylomeDB" id="B3MUR6"/>
<dbReference type="STRING" id="7217.B3MUR6"/>
<evidence type="ECO:0008006" key="5">
    <source>
        <dbReference type="Google" id="ProtNLM"/>
    </source>
</evidence>
<dbReference type="eggNOG" id="ENOG502TKX1">
    <property type="taxonomic scope" value="Eukaryota"/>
</dbReference>
<dbReference type="OMA" id="DIRICAR"/>
<proteinExistence type="predicted"/>
<reference evidence="3 4" key="1">
    <citation type="journal article" date="2007" name="Nature">
        <title>Evolution of genes and genomes on the Drosophila phylogeny.</title>
        <authorList>
            <consortium name="Drosophila 12 Genomes Consortium"/>
            <person name="Clark A.G."/>
            <person name="Eisen M.B."/>
            <person name="Smith D.R."/>
            <person name="Bergman C.M."/>
            <person name="Oliver B."/>
            <person name="Markow T.A."/>
            <person name="Kaufman T.C."/>
            <person name="Kellis M."/>
            <person name="Gelbart W."/>
            <person name="Iyer V.N."/>
            <person name="Pollard D.A."/>
            <person name="Sackton T.B."/>
            <person name="Larracuente A.M."/>
            <person name="Singh N.D."/>
            <person name="Abad J.P."/>
            <person name="Abt D.N."/>
            <person name="Adryan B."/>
            <person name="Aguade M."/>
            <person name="Akashi H."/>
            <person name="Anderson W.W."/>
            <person name="Aquadro C.F."/>
            <person name="Ardell D.H."/>
            <person name="Arguello R."/>
            <person name="Artieri C.G."/>
            <person name="Barbash D.A."/>
            <person name="Barker D."/>
            <person name="Barsanti P."/>
            <person name="Batterham P."/>
            <person name="Batzoglou S."/>
            <person name="Begun D."/>
            <person name="Bhutkar A."/>
            <person name="Blanco E."/>
            <person name="Bosak S.A."/>
            <person name="Bradley R.K."/>
            <person name="Brand A.D."/>
            <person name="Brent M.R."/>
            <person name="Brooks A.N."/>
            <person name="Brown R.H."/>
            <person name="Butlin R.K."/>
            <person name="Caggese C."/>
            <person name="Calvi B.R."/>
            <person name="Bernardo de Carvalho A."/>
            <person name="Caspi A."/>
            <person name="Castrezana S."/>
            <person name="Celniker S.E."/>
            <person name="Chang J.L."/>
            <person name="Chapple C."/>
            <person name="Chatterji S."/>
            <person name="Chinwalla A."/>
            <person name="Civetta A."/>
            <person name="Clifton S.W."/>
            <person name="Comeron J.M."/>
            <person name="Costello J.C."/>
            <person name="Coyne J.A."/>
            <person name="Daub J."/>
            <person name="David R.G."/>
            <person name="Delcher A.L."/>
            <person name="Delehaunty K."/>
            <person name="Do C.B."/>
            <person name="Ebling H."/>
            <person name="Edwards K."/>
            <person name="Eickbush T."/>
            <person name="Evans J.D."/>
            <person name="Filipski A."/>
            <person name="Findeiss S."/>
            <person name="Freyhult E."/>
            <person name="Fulton L."/>
            <person name="Fulton R."/>
            <person name="Garcia A.C."/>
            <person name="Gardiner A."/>
            <person name="Garfield D.A."/>
            <person name="Garvin B.E."/>
            <person name="Gibson G."/>
            <person name="Gilbert D."/>
            <person name="Gnerre S."/>
            <person name="Godfrey J."/>
            <person name="Good R."/>
            <person name="Gotea V."/>
            <person name="Gravely B."/>
            <person name="Greenberg A.J."/>
            <person name="Griffiths-Jones S."/>
            <person name="Gross S."/>
            <person name="Guigo R."/>
            <person name="Gustafson E.A."/>
            <person name="Haerty W."/>
            <person name="Hahn M.W."/>
            <person name="Halligan D.L."/>
            <person name="Halpern A.L."/>
            <person name="Halter G.M."/>
            <person name="Han M.V."/>
            <person name="Heger A."/>
            <person name="Hillier L."/>
            <person name="Hinrichs A.S."/>
            <person name="Holmes I."/>
            <person name="Hoskins R.A."/>
            <person name="Hubisz M.J."/>
            <person name="Hultmark D."/>
            <person name="Huntley M.A."/>
            <person name="Jaffe D.B."/>
            <person name="Jagadeeshan S."/>
            <person name="Jeck W.R."/>
            <person name="Johnson J."/>
            <person name="Jones C.D."/>
            <person name="Jordan W.C."/>
            <person name="Karpen G.H."/>
            <person name="Kataoka E."/>
            <person name="Keightley P.D."/>
            <person name="Kheradpour P."/>
            <person name="Kirkness E.F."/>
            <person name="Koerich L.B."/>
            <person name="Kristiansen K."/>
            <person name="Kudrna D."/>
            <person name="Kulathinal R.J."/>
            <person name="Kumar S."/>
            <person name="Kwok R."/>
            <person name="Lander E."/>
            <person name="Langley C.H."/>
            <person name="Lapoint R."/>
            <person name="Lazzaro B.P."/>
            <person name="Lee S.J."/>
            <person name="Levesque L."/>
            <person name="Li R."/>
            <person name="Lin C.F."/>
            <person name="Lin M.F."/>
            <person name="Lindblad-Toh K."/>
            <person name="Llopart A."/>
            <person name="Long M."/>
            <person name="Low L."/>
            <person name="Lozovsky E."/>
            <person name="Lu J."/>
            <person name="Luo M."/>
            <person name="Machado C.A."/>
            <person name="Makalowski W."/>
            <person name="Marzo M."/>
            <person name="Matsuda M."/>
            <person name="Matzkin L."/>
            <person name="McAllister B."/>
            <person name="McBride C.S."/>
            <person name="McKernan B."/>
            <person name="McKernan K."/>
            <person name="Mendez-Lago M."/>
            <person name="Minx P."/>
            <person name="Mollenhauer M.U."/>
            <person name="Montooth K."/>
            <person name="Mount S.M."/>
            <person name="Mu X."/>
            <person name="Myers E."/>
            <person name="Negre B."/>
            <person name="Newfeld S."/>
            <person name="Nielsen R."/>
            <person name="Noor M.A."/>
            <person name="O'Grady P."/>
            <person name="Pachter L."/>
            <person name="Papaceit M."/>
            <person name="Parisi M.J."/>
            <person name="Parisi M."/>
            <person name="Parts L."/>
            <person name="Pedersen J.S."/>
            <person name="Pesole G."/>
            <person name="Phillippy A.M."/>
            <person name="Ponting C.P."/>
            <person name="Pop M."/>
            <person name="Porcelli D."/>
            <person name="Powell J.R."/>
            <person name="Prohaska S."/>
            <person name="Pruitt K."/>
            <person name="Puig M."/>
            <person name="Quesneville H."/>
            <person name="Ram K.R."/>
            <person name="Rand D."/>
            <person name="Rasmussen M.D."/>
            <person name="Reed L.K."/>
            <person name="Reenan R."/>
            <person name="Reily A."/>
            <person name="Remington K.A."/>
            <person name="Rieger T.T."/>
            <person name="Ritchie M.G."/>
            <person name="Robin C."/>
            <person name="Rogers Y.H."/>
            <person name="Rohde C."/>
            <person name="Rozas J."/>
            <person name="Rubenfield M.J."/>
            <person name="Ruiz A."/>
            <person name="Russo S."/>
            <person name="Salzberg S.L."/>
            <person name="Sanchez-Gracia A."/>
            <person name="Saranga D.J."/>
            <person name="Sato H."/>
            <person name="Schaeffer S.W."/>
            <person name="Schatz M.C."/>
            <person name="Schlenke T."/>
            <person name="Schwartz R."/>
            <person name="Segarra C."/>
            <person name="Singh R.S."/>
            <person name="Sirot L."/>
            <person name="Sirota M."/>
            <person name="Sisneros N.B."/>
            <person name="Smith C.D."/>
            <person name="Smith T.F."/>
            <person name="Spieth J."/>
            <person name="Stage D.E."/>
            <person name="Stark A."/>
            <person name="Stephan W."/>
            <person name="Strausberg R.L."/>
            <person name="Strempel S."/>
            <person name="Sturgill D."/>
            <person name="Sutton G."/>
            <person name="Sutton G.G."/>
            <person name="Tao W."/>
            <person name="Teichmann S."/>
            <person name="Tobari Y.N."/>
            <person name="Tomimura Y."/>
            <person name="Tsolas J.M."/>
            <person name="Valente V.L."/>
            <person name="Venter E."/>
            <person name="Venter J.C."/>
            <person name="Vicario S."/>
            <person name="Vieira F.G."/>
            <person name="Vilella A.J."/>
            <person name="Villasante A."/>
            <person name="Walenz B."/>
            <person name="Wang J."/>
            <person name="Wasserman M."/>
            <person name="Watts T."/>
            <person name="Wilson D."/>
            <person name="Wilson R.K."/>
            <person name="Wing R.A."/>
            <person name="Wolfner M.F."/>
            <person name="Wong A."/>
            <person name="Wong G.K."/>
            <person name="Wu C.I."/>
            <person name="Wu G."/>
            <person name="Yamamoto D."/>
            <person name="Yang H.P."/>
            <person name="Yang S.P."/>
            <person name="Yorke J.A."/>
            <person name="Yoshida K."/>
            <person name="Zdobnov E."/>
            <person name="Zhang P."/>
            <person name="Zhang Y."/>
            <person name="Zimin A.V."/>
            <person name="Baldwin J."/>
            <person name="Abdouelleil A."/>
            <person name="Abdulkadir J."/>
            <person name="Abebe A."/>
            <person name="Abera B."/>
            <person name="Abreu J."/>
            <person name="Acer S.C."/>
            <person name="Aftuck L."/>
            <person name="Alexander A."/>
            <person name="An P."/>
            <person name="Anderson E."/>
            <person name="Anderson S."/>
            <person name="Arachi H."/>
            <person name="Azer M."/>
            <person name="Bachantsang P."/>
            <person name="Barry A."/>
            <person name="Bayul T."/>
            <person name="Berlin A."/>
            <person name="Bessette D."/>
            <person name="Bloom T."/>
            <person name="Blye J."/>
            <person name="Boguslavskiy L."/>
            <person name="Bonnet C."/>
            <person name="Boukhgalter B."/>
            <person name="Bourzgui I."/>
            <person name="Brown A."/>
            <person name="Cahill P."/>
            <person name="Channer S."/>
            <person name="Cheshatsang Y."/>
            <person name="Chuda L."/>
            <person name="Citroen M."/>
            <person name="Collymore A."/>
            <person name="Cooke P."/>
            <person name="Costello M."/>
            <person name="D'Aco K."/>
            <person name="Daza R."/>
            <person name="De Haan G."/>
            <person name="DeGray S."/>
            <person name="DeMaso C."/>
            <person name="Dhargay N."/>
            <person name="Dooley K."/>
            <person name="Dooley E."/>
            <person name="Doricent M."/>
            <person name="Dorje P."/>
            <person name="Dorjee K."/>
            <person name="Dupes A."/>
            <person name="Elong R."/>
            <person name="Falk J."/>
            <person name="Farina A."/>
            <person name="Faro S."/>
            <person name="Ferguson D."/>
            <person name="Fisher S."/>
            <person name="Foley C.D."/>
            <person name="Franke A."/>
            <person name="Friedrich D."/>
            <person name="Gadbois L."/>
            <person name="Gearin G."/>
            <person name="Gearin C.R."/>
            <person name="Giannoukos G."/>
            <person name="Goode T."/>
            <person name="Graham J."/>
            <person name="Grandbois E."/>
            <person name="Grewal S."/>
            <person name="Gyaltsen K."/>
            <person name="Hafez N."/>
            <person name="Hagos B."/>
            <person name="Hall J."/>
            <person name="Henson C."/>
            <person name="Hollinger A."/>
            <person name="Honan T."/>
            <person name="Huard M.D."/>
            <person name="Hughes L."/>
            <person name="Hurhula B."/>
            <person name="Husby M.E."/>
            <person name="Kamat A."/>
            <person name="Kanga B."/>
            <person name="Kashin S."/>
            <person name="Khazanovich D."/>
            <person name="Kisner P."/>
            <person name="Lance K."/>
            <person name="Lara M."/>
            <person name="Lee W."/>
            <person name="Lennon N."/>
            <person name="Letendre F."/>
            <person name="LeVine R."/>
            <person name="Lipovsky A."/>
            <person name="Liu X."/>
            <person name="Liu J."/>
            <person name="Liu S."/>
            <person name="Lokyitsang T."/>
            <person name="Lokyitsang Y."/>
            <person name="Lubonja R."/>
            <person name="Lui A."/>
            <person name="MacDonald P."/>
            <person name="Magnisalis V."/>
            <person name="Maru K."/>
            <person name="Matthews C."/>
            <person name="McCusker W."/>
            <person name="McDonough S."/>
            <person name="Mehta T."/>
            <person name="Meldrim J."/>
            <person name="Meneus L."/>
            <person name="Mihai O."/>
            <person name="Mihalev A."/>
            <person name="Mihova T."/>
            <person name="Mittelman R."/>
            <person name="Mlenga V."/>
            <person name="Montmayeur A."/>
            <person name="Mulrain L."/>
            <person name="Navidi A."/>
            <person name="Naylor J."/>
            <person name="Negash T."/>
            <person name="Nguyen T."/>
            <person name="Nguyen N."/>
            <person name="Nicol R."/>
            <person name="Norbu C."/>
            <person name="Norbu N."/>
            <person name="Novod N."/>
            <person name="O'Neill B."/>
            <person name="Osman S."/>
            <person name="Markiewicz E."/>
            <person name="Oyono O.L."/>
            <person name="Patti C."/>
            <person name="Phunkhang P."/>
            <person name="Pierre F."/>
            <person name="Priest M."/>
            <person name="Raghuraman S."/>
            <person name="Rege F."/>
            <person name="Reyes R."/>
            <person name="Rise C."/>
            <person name="Rogov P."/>
            <person name="Ross K."/>
            <person name="Ryan E."/>
            <person name="Settipalli S."/>
            <person name="Shea T."/>
            <person name="Sherpa N."/>
            <person name="Shi L."/>
            <person name="Shih D."/>
            <person name="Sparrow T."/>
            <person name="Spaulding J."/>
            <person name="Stalker J."/>
            <person name="Stange-Thomann N."/>
            <person name="Stavropoulos S."/>
            <person name="Stone C."/>
            <person name="Strader C."/>
            <person name="Tesfaye S."/>
            <person name="Thomson T."/>
            <person name="Thoulutsang Y."/>
            <person name="Thoulutsang D."/>
            <person name="Topham K."/>
            <person name="Topping I."/>
            <person name="Tsamla T."/>
            <person name="Vassiliev H."/>
            <person name="Vo A."/>
            <person name="Wangchuk T."/>
            <person name="Wangdi T."/>
            <person name="Weiand M."/>
            <person name="Wilkinson J."/>
            <person name="Wilson A."/>
            <person name="Yadav S."/>
            <person name="Young G."/>
            <person name="Yu Q."/>
            <person name="Zembek L."/>
            <person name="Zhong D."/>
            <person name="Zimmer A."/>
            <person name="Zwirko Z."/>
            <person name="Jaffe D.B."/>
            <person name="Alvarez P."/>
            <person name="Brockman W."/>
            <person name="Butler J."/>
            <person name="Chin C."/>
            <person name="Gnerre S."/>
            <person name="Grabherr M."/>
            <person name="Kleber M."/>
            <person name="Mauceli E."/>
            <person name="MacCallum I."/>
        </authorList>
    </citation>
    <scope>NUCLEOTIDE SEQUENCE [LARGE SCALE GENOMIC DNA]</scope>
    <source>
        <strain evidence="4">Tucson 14024-0371.13</strain>
    </source>
</reference>